<dbReference type="PANTHER" id="PTHR47122">
    <property type="entry name" value="MYB-LIKE DNA-BINDING DOMAIN CONTAINING PROTEIN, EXPRESSED"/>
    <property type="match status" value="1"/>
</dbReference>
<evidence type="ECO:0000313" key="5">
    <source>
        <dbReference type="EMBL" id="CAL4933838.1"/>
    </source>
</evidence>
<dbReference type="PROSITE" id="PS51294">
    <property type="entry name" value="HTH_MYB"/>
    <property type="match status" value="1"/>
</dbReference>
<protein>
    <recommendedName>
        <fullName evidence="7">Myb-like domain-containing protein</fullName>
    </recommendedName>
</protein>
<dbReference type="PANTHER" id="PTHR47122:SF4">
    <property type="entry name" value="TRF-LIKE 3"/>
    <property type="match status" value="1"/>
</dbReference>
<reference evidence="6" key="1">
    <citation type="submission" date="2024-06" db="EMBL/GenBank/DDBJ databases">
        <authorList>
            <person name="Ryan C."/>
        </authorList>
    </citation>
    <scope>NUCLEOTIDE SEQUENCE [LARGE SCALE GENOMIC DNA]</scope>
</reference>
<feature type="region of interest" description="Disordered" evidence="2">
    <location>
        <begin position="43"/>
        <end position="113"/>
    </location>
</feature>
<dbReference type="InterPro" id="IPR001005">
    <property type="entry name" value="SANT/Myb"/>
</dbReference>
<evidence type="ECO:0008006" key="7">
    <source>
        <dbReference type="Google" id="ProtNLM"/>
    </source>
</evidence>
<evidence type="ECO:0000259" key="4">
    <source>
        <dbReference type="PROSITE" id="PS51294"/>
    </source>
</evidence>
<reference evidence="5 6" key="2">
    <citation type="submission" date="2024-10" db="EMBL/GenBank/DDBJ databases">
        <authorList>
            <person name="Ryan C."/>
        </authorList>
    </citation>
    <scope>NUCLEOTIDE SEQUENCE [LARGE SCALE GENOMIC DNA]</scope>
</reference>
<feature type="domain" description="Myb-like" evidence="3">
    <location>
        <begin position="240"/>
        <end position="294"/>
    </location>
</feature>
<evidence type="ECO:0000256" key="1">
    <source>
        <dbReference type="ARBA" id="ARBA00023125"/>
    </source>
</evidence>
<feature type="compositionally biased region" description="Basic residues" evidence="2">
    <location>
        <begin position="49"/>
        <end position="68"/>
    </location>
</feature>
<evidence type="ECO:0000259" key="3">
    <source>
        <dbReference type="PROSITE" id="PS50090"/>
    </source>
</evidence>
<dbReference type="GO" id="GO:0003677">
    <property type="term" value="F:DNA binding"/>
    <property type="evidence" value="ECO:0007669"/>
    <property type="project" value="UniProtKB-KW"/>
</dbReference>
<organism evidence="5 6">
    <name type="scientific">Urochloa decumbens</name>
    <dbReference type="NCBI Taxonomy" id="240449"/>
    <lineage>
        <taxon>Eukaryota</taxon>
        <taxon>Viridiplantae</taxon>
        <taxon>Streptophyta</taxon>
        <taxon>Embryophyta</taxon>
        <taxon>Tracheophyta</taxon>
        <taxon>Spermatophyta</taxon>
        <taxon>Magnoliopsida</taxon>
        <taxon>Liliopsida</taxon>
        <taxon>Poales</taxon>
        <taxon>Poaceae</taxon>
        <taxon>PACMAD clade</taxon>
        <taxon>Panicoideae</taxon>
        <taxon>Panicodae</taxon>
        <taxon>Paniceae</taxon>
        <taxon>Melinidinae</taxon>
        <taxon>Urochloa</taxon>
    </lineage>
</organism>
<proteinExistence type="predicted"/>
<feature type="domain" description="HTH myb-type" evidence="4">
    <location>
        <begin position="240"/>
        <end position="293"/>
    </location>
</feature>
<dbReference type="SUPFAM" id="SSF46689">
    <property type="entry name" value="Homeodomain-like"/>
    <property type="match status" value="1"/>
</dbReference>
<accession>A0ABC8XXX3</accession>
<dbReference type="PROSITE" id="PS50090">
    <property type="entry name" value="MYB_LIKE"/>
    <property type="match status" value="1"/>
</dbReference>
<dbReference type="Pfam" id="PF00249">
    <property type="entry name" value="Myb_DNA-binding"/>
    <property type="match status" value="1"/>
</dbReference>
<dbReference type="SMART" id="SM00717">
    <property type="entry name" value="SANT"/>
    <property type="match status" value="1"/>
</dbReference>
<dbReference type="EMBL" id="OZ075125">
    <property type="protein sequence ID" value="CAL4933838.1"/>
    <property type="molecule type" value="Genomic_DNA"/>
</dbReference>
<dbReference type="InterPro" id="IPR017930">
    <property type="entry name" value="Myb_dom"/>
</dbReference>
<dbReference type="Gene3D" id="1.10.246.220">
    <property type="match status" value="1"/>
</dbReference>
<evidence type="ECO:0000313" key="6">
    <source>
        <dbReference type="Proteomes" id="UP001497457"/>
    </source>
</evidence>
<sequence length="333" mass="37742">MWPGGSTHVLVKEGSSEPEDYEKGLFQSSLFLGSFLPQFIVSPQQTLGGRRRRGIARRRPERSKKQASRRAGGPPARHAPICHQQPPPPVSPGSSTRRGSRPPPRACCRARYPLPRPGRASLLRRLPVFRLPLHLRAMRIRRRRSSEVQTTCKEGTCSQTCDNSLNMEGGLGQDDGMATPLFGDIELGRMDRSWKINPTRSLLIRQQLSKHTQTPNSRWYNCGAVGDDVAKENIVRKTRHRRKNYSHWTSDEVEALLNGVEEHGVGNWALIKRTYFKTFPRTAEHLKDKWRGLCRACGLQVGSKQKVKAQPATLEILKGFTYKIREMARKHDA</sequence>
<dbReference type="InterPro" id="IPR009057">
    <property type="entry name" value="Homeodomain-like_sf"/>
</dbReference>
<keyword evidence="1" id="KW-0238">DNA-binding</keyword>
<dbReference type="AlphaFoldDB" id="A0ABC8XXX3"/>
<dbReference type="Proteomes" id="UP001497457">
    <property type="component" value="Chromosome 15b"/>
</dbReference>
<name>A0ABC8XXX3_9POAL</name>
<keyword evidence="6" id="KW-1185">Reference proteome</keyword>
<evidence type="ECO:0000256" key="2">
    <source>
        <dbReference type="SAM" id="MobiDB-lite"/>
    </source>
</evidence>
<gene>
    <name evidence="5" type="ORF">URODEC1_LOCUS28353</name>
</gene>
<dbReference type="CDD" id="cd11660">
    <property type="entry name" value="SANT_TRF"/>
    <property type="match status" value="1"/>
</dbReference>